<evidence type="ECO:0000313" key="2">
    <source>
        <dbReference type="EMBL" id="GEP04543.1"/>
    </source>
</evidence>
<keyword evidence="1" id="KW-0732">Signal</keyword>
<sequence>MPPRPACAALLALAAALLTATPRPVAAGPAQSYLFGEQRFRNACRPPLKYAAGACLRRCPAGYQDMGRTCRLRNMRW</sequence>
<dbReference type="RefSeq" id="WP_147026165.1">
    <property type="nucleotide sequence ID" value="NZ_BJZU01000048.1"/>
</dbReference>
<organism evidence="2 4">
    <name type="scientific">Methylobacterium oxalidis</name>
    <dbReference type="NCBI Taxonomy" id="944322"/>
    <lineage>
        <taxon>Bacteria</taxon>
        <taxon>Pseudomonadati</taxon>
        <taxon>Pseudomonadota</taxon>
        <taxon>Alphaproteobacteria</taxon>
        <taxon>Hyphomicrobiales</taxon>
        <taxon>Methylobacteriaceae</taxon>
        <taxon>Methylobacterium</taxon>
    </lineage>
</organism>
<dbReference type="OrthoDB" id="8005445at2"/>
<protein>
    <submittedName>
        <fullName evidence="2">Uncharacterized protein</fullName>
    </submittedName>
</protein>
<feature type="chain" id="PRO_5021769535" evidence="1">
    <location>
        <begin position="28"/>
        <end position="77"/>
    </location>
</feature>
<dbReference type="EMBL" id="BJZU01000048">
    <property type="protein sequence ID" value="GEP04543.1"/>
    <property type="molecule type" value="Genomic_DNA"/>
</dbReference>
<dbReference type="EMBL" id="BSPK01000053">
    <property type="protein sequence ID" value="GLS64822.1"/>
    <property type="molecule type" value="Genomic_DNA"/>
</dbReference>
<reference evidence="2 4" key="3">
    <citation type="submission" date="2019-07" db="EMBL/GenBank/DDBJ databases">
        <title>Whole genome shotgun sequence of Methylobacterium oxalidis NBRC 107715.</title>
        <authorList>
            <person name="Hosoyama A."/>
            <person name="Uohara A."/>
            <person name="Ohji S."/>
            <person name="Ichikawa N."/>
        </authorList>
    </citation>
    <scope>NUCLEOTIDE SEQUENCE [LARGE SCALE GENOMIC DNA]</scope>
    <source>
        <strain evidence="2 4">NBRC 107715</strain>
    </source>
</reference>
<proteinExistence type="predicted"/>
<accession>A0A512J3Q1</accession>
<comment type="caution">
    <text evidence="2">The sequence shown here is derived from an EMBL/GenBank/DDBJ whole genome shotgun (WGS) entry which is preliminary data.</text>
</comment>
<evidence type="ECO:0000313" key="3">
    <source>
        <dbReference type="EMBL" id="GLS64822.1"/>
    </source>
</evidence>
<dbReference type="Proteomes" id="UP001156856">
    <property type="component" value="Unassembled WGS sequence"/>
</dbReference>
<dbReference type="Proteomes" id="UP000321960">
    <property type="component" value="Unassembled WGS sequence"/>
</dbReference>
<evidence type="ECO:0000313" key="4">
    <source>
        <dbReference type="Proteomes" id="UP000321960"/>
    </source>
</evidence>
<feature type="signal peptide" evidence="1">
    <location>
        <begin position="1"/>
        <end position="27"/>
    </location>
</feature>
<dbReference type="AlphaFoldDB" id="A0A512J3Q1"/>
<name>A0A512J3Q1_9HYPH</name>
<keyword evidence="5" id="KW-1185">Reference proteome</keyword>
<reference evidence="3" key="4">
    <citation type="submission" date="2023-01" db="EMBL/GenBank/DDBJ databases">
        <title>Draft genome sequence of Methylobacterium oxalidis strain NBRC 107715.</title>
        <authorList>
            <person name="Sun Q."/>
            <person name="Mori K."/>
        </authorList>
    </citation>
    <scope>NUCLEOTIDE SEQUENCE</scope>
    <source>
        <strain evidence="3">NBRC 107715</strain>
    </source>
</reference>
<evidence type="ECO:0000313" key="5">
    <source>
        <dbReference type="Proteomes" id="UP001156856"/>
    </source>
</evidence>
<reference evidence="3" key="1">
    <citation type="journal article" date="2014" name="Int. J. Syst. Evol. Microbiol.">
        <title>Complete genome of a new Firmicutes species belonging to the dominant human colonic microbiota ('Ruminococcus bicirculans') reveals two chromosomes and a selective capacity to utilize plant glucans.</title>
        <authorList>
            <consortium name="NISC Comparative Sequencing Program"/>
            <person name="Wegmann U."/>
            <person name="Louis P."/>
            <person name="Goesmann A."/>
            <person name="Henrissat B."/>
            <person name="Duncan S.H."/>
            <person name="Flint H.J."/>
        </authorList>
    </citation>
    <scope>NUCLEOTIDE SEQUENCE</scope>
    <source>
        <strain evidence="3">NBRC 107715</strain>
    </source>
</reference>
<reference evidence="5" key="2">
    <citation type="journal article" date="2019" name="Int. J. Syst. Evol. Microbiol.">
        <title>The Global Catalogue of Microorganisms (GCM) 10K type strain sequencing project: providing services to taxonomists for standard genome sequencing and annotation.</title>
        <authorList>
            <consortium name="The Broad Institute Genomics Platform"/>
            <consortium name="The Broad Institute Genome Sequencing Center for Infectious Disease"/>
            <person name="Wu L."/>
            <person name="Ma J."/>
        </authorList>
    </citation>
    <scope>NUCLEOTIDE SEQUENCE [LARGE SCALE GENOMIC DNA]</scope>
    <source>
        <strain evidence="5">NBRC 107715</strain>
    </source>
</reference>
<gene>
    <name evidence="3" type="ORF">GCM10007888_32030</name>
    <name evidence="2" type="ORF">MOX02_25810</name>
</gene>
<evidence type="ECO:0000256" key="1">
    <source>
        <dbReference type="SAM" id="SignalP"/>
    </source>
</evidence>